<dbReference type="GO" id="GO:0009252">
    <property type="term" value="P:peptidoglycan biosynthetic process"/>
    <property type="evidence" value="ECO:0007669"/>
    <property type="project" value="UniProtKB-UniRule"/>
</dbReference>
<dbReference type="PANTHER" id="PTHR21015:SF22">
    <property type="entry name" value="GLYCOSYLTRANSFERASE"/>
    <property type="match status" value="1"/>
</dbReference>
<evidence type="ECO:0000256" key="1">
    <source>
        <dbReference type="ARBA" id="ARBA00022475"/>
    </source>
</evidence>
<dbReference type="InterPro" id="IPR007235">
    <property type="entry name" value="Glyco_trans_28_C"/>
</dbReference>
<keyword evidence="1 10" id="KW-1003">Cell membrane</keyword>
<dbReference type="CDD" id="cd03785">
    <property type="entry name" value="GT28_MurG"/>
    <property type="match status" value="1"/>
</dbReference>
<dbReference type="EC" id="2.4.1.227" evidence="10"/>
<dbReference type="GO" id="GO:0005886">
    <property type="term" value="C:plasma membrane"/>
    <property type="evidence" value="ECO:0007669"/>
    <property type="project" value="UniProtKB-SubCell"/>
</dbReference>
<keyword evidence="2 10" id="KW-0132">Cell division</keyword>
<evidence type="ECO:0000256" key="9">
    <source>
        <dbReference type="ARBA" id="ARBA00023316"/>
    </source>
</evidence>
<dbReference type="PANTHER" id="PTHR21015">
    <property type="entry name" value="UDP-N-ACETYLGLUCOSAMINE--N-ACETYLMURAMYL-(PENTAPEPTIDE) PYROPHOSPHORYL-UNDECAPRENOL N-ACETYLGLUCOSAMINE TRANSFERASE 1"/>
    <property type="match status" value="1"/>
</dbReference>
<dbReference type="GO" id="GO:0051301">
    <property type="term" value="P:cell division"/>
    <property type="evidence" value="ECO:0007669"/>
    <property type="project" value="UniProtKB-KW"/>
</dbReference>
<keyword evidence="5 10" id="KW-0133">Cell shape</keyword>
<comment type="catalytic activity">
    <reaction evidence="10">
        <text>di-trans,octa-cis-undecaprenyl diphospho-N-acetyl-alpha-D-muramoyl-L-alanyl-D-glutamyl-meso-2,6-diaminopimeloyl-D-alanyl-D-alanine + UDP-N-acetyl-alpha-D-glucosamine = di-trans,octa-cis-undecaprenyl diphospho-[N-acetyl-alpha-D-glucosaminyl-(1-&gt;4)]-N-acetyl-alpha-D-muramoyl-L-alanyl-D-glutamyl-meso-2,6-diaminopimeloyl-D-alanyl-D-alanine + UDP + H(+)</text>
        <dbReference type="Rhea" id="RHEA:31227"/>
        <dbReference type="ChEBI" id="CHEBI:15378"/>
        <dbReference type="ChEBI" id="CHEBI:57705"/>
        <dbReference type="ChEBI" id="CHEBI:58223"/>
        <dbReference type="ChEBI" id="CHEBI:61387"/>
        <dbReference type="ChEBI" id="CHEBI:61388"/>
        <dbReference type="EC" id="2.4.1.227"/>
    </reaction>
</comment>
<dbReference type="InterPro" id="IPR006009">
    <property type="entry name" value="GlcNAc_MurG"/>
</dbReference>
<evidence type="ECO:0000256" key="8">
    <source>
        <dbReference type="ARBA" id="ARBA00023306"/>
    </source>
</evidence>
<name>A0A7V0MZX5_UNCAE</name>
<evidence type="ECO:0000256" key="10">
    <source>
        <dbReference type="HAMAP-Rule" id="MF_00033"/>
    </source>
</evidence>
<keyword evidence="4 10" id="KW-0808">Transferase</keyword>
<dbReference type="GO" id="GO:0008360">
    <property type="term" value="P:regulation of cell shape"/>
    <property type="evidence" value="ECO:0007669"/>
    <property type="project" value="UniProtKB-KW"/>
</dbReference>
<dbReference type="GO" id="GO:0050511">
    <property type="term" value="F:undecaprenyldiphospho-muramoylpentapeptide beta-N-acetylglucosaminyltransferase activity"/>
    <property type="evidence" value="ECO:0007669"/>
    <property type="project" value="UniProtKB-UniRule"/>
</dbReference>
<dbReference type="Gene3D" id="3.40.50.2000">
    <property type="entry name" value="Glycogen Phosphorylase B"/>
    <property type="match status" value="2"/>
</dbReference>
<keyword evidence="7 10" id="KW-0472">Membrane</keyword>
<feature type="binding site" evidence="10">
    <location>
        <position position="167"/>
    </location>
    <ligand>
        <name>UDP-N-acetyl-alpha-D-glucosamine</name>
        <dbReference type="ChEBI" id="CHEBI:57705"/>
    </ligand>
</feature>
<keyword evidence="6 10" id="KW-0573">Peptidoglycan synthesis</keyword>
<feature type="domain" description="Glycosyl transferase family 28 C-terminal" evidence="12">
    <location>
        <begin position="190"/>
        <end position="351"/>
    </location>
</feature>
<feature type="binding site" evidence="10">
    <location>
        <position position="123"/>
    </location>
    <ligand>
        <name>UDP-N-acetyl-alpha-D-glucosamine</name>
        <dbReference type="ChEBI" id="CHEBI:57705"/>
    </ligand>
</feature>
<protein>
    <recommendedName>
        <fullName evidence="10">UDP-N-acetylglucosamine--N-acetylmuramyl-(pentapeptide) pyrophosphoryl-undecaprenol N-acetylglucosamine transferase</fullName>
        <ecNumber evidence="10">2.4.1.227</ecNumber>
    </recommendedName>
    <alternativeName>
        <fullName evidence="10">Undecaprenyl-PP-MurNAc-pentapeptide-UDPGlcNAc GlcNAc transferase</fullName>
    </alternativeName>
</protein>
<sequence length="368" mass="41244">MRILIVAGGTGGHLYPAVALVDYLKSKDHSVMWIGGERELERKIIEKKKVKFHKITARPFPRSISPYRWIEFLLFSGFSLIQSFRYIRSFKPDVVVGMGSYHSFPVVIAAFIFGIPSVICEQNILPSLTNRMLLPFASRITLSFPHTRDYLPQRKRKKAVVTGNPVRENITATSKKIAIEKLGLDGKKFTLLFSGGSQGAHYLNKVAVETLKLLESGNDEKNIQFIVITGEKDFSWVCKKLKLKKIKGKIFSFLSEINYAYAAADLVISRSGATTLAEITACGLPCILIPYPFATNQHQLSNALFLEKEGGAKVIPESKLNAHILKKTIEEIIHNPLLMEKMRRASKRWGKLEATKNLADLILQVGKG</sequence>
<dbReference type="GO" id="GO:0005975">
    <property type="term" value="P:carbohydrate metabolic process"/>
    <property type="evidence" value="ECO:0007669"/>
    <property type="project" value="InterPro"/>
</dbReference>
<comment type="function">
    <text evidence="10">Cell wall formation. Catalyzes the transfer of a GlcNAc subunit on undecaprenyl-pyrophosphoryl-MurNAc-pentapeptide (lipid intermediate I) to form undecaprenyl-pyrophosphoryl-MurNAc-(pentapeptide)GlcNAc (lipid intermediate II).</text>
</comment>
<dbReference type="NCBIfam" id="TIGR01133">
    <property type="entry name" value="murG"/>
    <property type="match status" value="1"/>
</dbReference>
<keyword evidence="9 10" id="KW-0961">Cell wall biogenesis/degradation</keyword>
<comment type="similarity">
    <text evidence="10">Belongs to the glycosyltransferase 28 family. MurG subfamily.</text>
</comment>
<evidence type="ECO:0000259" key="11">
    <source>
        <dbReference type="Pfam" id="PF03033"/>
    </source>
</evidence>
<dbReference type="GO" id="GO:0071555">
    <property type="term" value="P:cell wall organization"/>
    <property type="evidence" value="ECO:0007669"/>
    <property type="project" value="UniProtKB-KW"/>
</dbReference>
<dbReference type="HAMAP" id="MF_00033">
    <property type="entry name" value="MurG"/>
    <property type="match status" value="1"/>
</dbReference>
<dbReference type="UniPathway" id="UPA00219"/>
<comment type="pathway">
    <text evidence="10">Cell wall biogenesis; peptidoglycan biosynthesis.</text>
</comment>
<evidence type="ECO:0000256" key="3">
    <source>
        <dbReference type="ARBA" id="ARBA00022676"/>
    </source>
</evidence>
<comment type="subcellular location">
    <subcellularLocation>
        <location evidence="10">Cell membrane</location>
        <topology evidence="10">Peripheral membrane protein</topology>
        <orientation evidence="10">Cytoplasmic side</orientation>
    </subcellularLocation>
</comment>
<evidence type="ECO:0000256" key="4">
    <source>
        <dbReference type="ARBA" id="ARBA00022679"/>
    </source>
</evidence>
<dbReference type="InterPro" id="IPR004276">
    <property type="entry name" value="GlycoTrans_28_N"/>
</dbReference>
<evidence type="ECO:0000256" key="6">
    <source>
        <dbReference type="ARBA" id="ARBA00022984"/>
    </source>
</evidence>
<keyword evidence="3 10" id="KW-0328">Glycosyltransferase</keyword>
<reference evidence="13" key="1">
    <citation type="journal article" date="2020" name="mSystems">
        <title>Genome- and Community-Level Interaction Insights into Carbon Utilization and Element Cycling Functions of Hydrothermarchaeota in Hydrothermal Sediment.</title>
        <authorList>
            <person name="Zhou Z."/>
            <person name="Liu Y."/>
            <person name="Xu W."/>
            <person name="Pan J."/>
            <person name="Luo Z.H."/>
            <person name="Li M."/>
        </authorList>
    </citation>
    <scope>NUCLEOTIDE SEQUENCE [LARGE SCALE GENOMIC DNA]</scope>
    <source>
        <strain evidence="13">HyVt-219</strain>
    </source>
</reference>
<comment type="caution">
    <text evidence="13">The sequence shown here is derived from an EMBL/GenBank/DDBJ whole genome shotgun (WGS) entry which is preliminary data.</text>
</comment>
<dbReference type="AlphaFoldDB" id="A0A7V0MZX5"/>
<accession>A0A7V0MZX5</accession>
<keyword evidence="8 10" id="KW-0131">Cell cycle</keyword>
<dbReference type="EMBL" id="DRBC01000319">
    <property type="protein sequence ID" value="HDN85134.1"/>
    <property type="molecule type" value="Genomic_DNA"/>
</dbReference>
<gene>
    <name evidence="10 13" type="primary">murG</name>
    <name evidence="13" type="ORF">ENG47_05215</name>
</gene>
<dbReference type="Proteomes" id="UP000885660">
    <property type="component" value="Unassembled WGS sequence"/>
</dbReference>
<dbReference type="Pfam" id="PF03033">
    <property type="entry name" value="Glyco_transf_28"/>
    <property type="match status" value="1"/>
</dbReference>
<feature type="domain" description="Glycosyltransferase family 28 N-terminal" evidence="11">
    <location>
        <begin position="3"/>
        <end position="140"/>
    </location>
</feature>
<proteinExistence type="inferred from homology"/>
<comment type="caution">
    <text evidence="10">Lacks conserved residue(s) required for the propagation of feature annotation.</text>
</comment>
<dbReference type="Pfam" id="PF04101">
    <property type="entry name" value="Glyco_tran_28_C"/>
    <property type="match status" value="1"/>
</dbReference>
<evidence type="ECO:0000256" key="5">
    <source>
        <dbReference type="ARBA" id="ARBA00022960"/>
    </source>
</evidence>
<feature type="binding site" evidence="10">
    <location>
        <position position="299"/>
    </location>
    <ligand>
        <name>UDP-N-acetyl-alpha-D-glucosamine</name>
        <dbReference type="ChEBI" id="CHEBI:57705"/>
    </ligand>
</feature>
<evidence type="ECO:0000313" key="13">
    <source>
        <dbReference type="EMBL" id="HDN85134.1"/>
    </source>
</evidence>
<evidence type="ECO:0000259" key="12">
    <source>
        <dbReference type="Pfam" id="PF04101"/>
    </source>
</evidence>
<feature type="binding site" evidence="10">
    <location>
        <position position="197"/>
    </location>
    <ligand>
        <name>UDP-N-acetyl-alpha-D-glucosamine</name>
        <dbReference type="ChEBI" id="CHEBI:57705"/>
    </ligand>
</feature>
<dbReference type="SUPFAM" id="SSF53756">
    <property type="entry name" value="UDP-Glycosyltransferase/glycogen phosphorylase"/>
    <property type="match status" value="1"/>
</dbReference>
<evidence type="ECO:0000256" key="7">
    <source>
        <dbReference type="ARBA" id="ARBA00023136"/>
    </source>
</evidence>
<evidence type="ECO:0000256" key="2">
    <source>
        <dbReference type="ARBA" id="ARBA00022618"/>
    </source>
</evidence>
<feature type="binding site" evidence="10">
    <location>
        <begin position="10"/>
        <end position="12"/>
    </location>
    <ligand>
        <name>UDP-N-acetyl-alpha-D-glucosamine</name>
        <dbReference type="ChEBI" id="CHEBI:57705"/>
    </ligand>
</feature>
<organism evidence="13">
    <name type="scientific">Aerophobetes bacterium</name>
    <dbReference type="NCBI Taxonomy" id="2030807"/>
    <lineage>
        <taxon>Bacteria</taxon>
        <taxon>Candidatus Aerophobota</taxon>
    </lineage>
</organism>